<dbReference type="InterPro" id="IPR042080">
    <property type="entry name" value="RNA_2'-PTrans_N"/>
</dbReference>
<dbReference type="SUPFAM" id="SSF56399">
    <property type="entry name" value="ADP-ribosylation"/>
    <property type="match status" value="1"/>
</dbReference>
<name>A0ABT1IJY2_9PSEU</name>
<keyword evidence="7" id="KW-1185">Reference proteome</keyword>
<dbReference type="Proteomes" id="UP001205185">
    <property type="component" value="Unassembled WGS sequence"/>
</dbReference>
<dbReference type="InterPro" id="IPR022928">
    <property type="entry name" value="RNA_2'-PTrans_KptA"/>
</dbReference>
<evidence type="ECO:0000256" key="4">
    <source>
        <dbReference type="ARBA" id="ARBA00025212"/>
    </source>
</evidence>
<evidence type="ECO:0000256" key="3">
    <source>
        <dbReference type="ARBA" id="ARBA00023027"/>
    </source>
</evidence>
<dbReference type="PANTHER" id="PTHR12684">
    <property type="entry name" value="PUTATIVE PHOSPHOTRANSFERASE"/>
    <property type="match status" value="1"/>
</dbReference>
<proteinExistence type="inferred from homology"/>
<evidence type="ECO:0000313" key="6">
    <source>
        <dbReference type="EMBL" id="MCP2272950.1"/>
    </source>
</evidence>
<evidence type="ECO:0000256" key="2">
    <source>
        <dbReference type="ARBA" id="ARBA00022679"/>
    </source>
</evidence>
<comment type="similarity">
    <text evidence="1 5">Belongs to the KptA/TPT1 family.</text>
</comment>
<dbReference type="PANTHER" id="PTHR12684:SF2">
    <property type="entry name" value="TRNA 2'-PHOSPHOTRANSFERASE 1"/>
    <property type="match status" value="1"/>
</dbReference>
<sequence>MNEPGYSERGDAEHKWGVRGQRRVVYYGDMEDKMIIRLSKRLSKVLRHDPGSIGVTLDAAGWVDVDDLLKALAAHGTRMSRATLDRVVAENNKSRFAFDGTGARIRASQGHTVAVELELPEAPPPPVLYHGTVAAAMPGIRAEGLKPMKRHHVHLSATTETAVNVGSRRGKPIVLEVDAGRMAQAGHVFLLSANGVWLTAHVPVEYLDLPGAAG</sequence>
<dbReference type="InterPro" id="IPR002745">
    <property type="entry name" value="Ptrans_KptA/Tpt1"/>
</dbReference>
<evidence type="ECO:0000256" key="1">
    <source>
        <dbReference type="ARBA" id="ARBA00009836"/>
    </source>
</evidence>
<dbReference type="HAMAP" id="MF_00299">
    <property type="entry name" value="KptA"/>
    <property type="match status" value="1"/>
</dbReference>
<protein>
    <recommendedName>
        <fullName evidence="5">Probable RNA 2'-phosphotransferase</fullName>
        <ecNumber evidence="5">2.7.1.-</ecNumber>
    </recommendedName>
</protein>
<keyword evidence="3 5" id="KW-0520">NAD</keyword>
<gene>
    <name evidence="5" type="primary">kptA</name>
    <name evidence="6" type="ORF">LV75_005476</name>
</gene>
<dbReference type="NCBIfam" id="NF002014">
    <property type="entry name" value="PRK00819.1-4"/>
    <property type="match status" value="1"/>
</dbReference>
<keyword evidence="2 5" id="KW-0808">Transferase</keyword>
<accession>A0ABT1IJY2</accession>
<dbReference type="EC" id="2.7.1.-" evidence="5"/>
<dbReference type="Pfam" id="PF01885">
    <property type="entry name" value="PTS_2-RNA"/>
    <property type="match status" value="1"/>
</dbReference>
<evidence type="ECO:0000313" key="7">
    <source>
        <dbReference type="Proteomes" id="UP001205185"/>
    </source>
</evidence>
<dbReference type="InterPro" id="IPR042081">
    <property type="entry name" value="RNA_2'-PTrans_C"/>
</dbReference>
<dbReference type="EMBL" id="JAMTCO010000014">
    <property type="protein sequence ID" value="MCP2272950.1"/>
    <property type="molecule type" value="Genomic_DNA"/>
</dbReference>
<organism evidence="6 7">
    <name type="scientific">Actinokineospora diospyrosa</name>
    <dbReference type="NCBI Taxonomy" id="103728"/>
    <lineage>
        <taxon>Bacteria</taxon>
        <taxon>Bacillati</taxon>
        <taxon>Actinomycetota</taxon>
        <taxon>Actinomycetes</taxon>
        <taxon>Pseudonocardiales</taxon>
        <taxon>Pseudonocardiaceae</taxon>
        <taxon>Actinokineospora</taxon>
    </lineage>
</organism>
<reference evidence="6 7" key="1">
    <citation type="submission" date="2022-06" db="EMBL/GenBank/DDBJ databases">
        <title>Genomic Encyclopedia of Archaeal and Bacterial Type Strains, Phase II (KMG-II): from individual species to whole genera.</title>
        <authorList>
            <person name="Goeker M."/>
        </authorList>
    </citation>
    <scope>NUCLEOTIDE SEQUENCE [LARGE SCALE GENOMIC DNA]</scope>
    <source>
        <strain evidence="6 7">DSM 44255</strain>
    </source>
</reference>
<evidence type="ECO:0000256" key="5">
    <source>
        <dbReference type="HAMAP-Rule" id="MF_00299"/>
    </source>
</evidence>
<comment type="function">
    <text evidence="4 5">Removes the 2'-phosphate from RNA via an intermediate in which the phosphate is ADP-ribosylated by NAD followed by a presumed transesterification to release the RNA and generate ADP-ribose 1''-2''-cyclic phosphate (APPR&gt;P). May function as an ADP-ribosylase.</text>
</comment>
<dbReference type="Gene3D" id="1.10.10.970">
    <property type="entry name" value="RNA 2'-phosphotransferase, Tpt1/KptA family, N-terminal domain"/>
    <property type="match status" value="1"/>
</dbReference>
<dbReference type="Gene3D" id="3.20.170.30">
    <property type="match status" value="1"/>
</dbReference>
<comment type="caution">
    <text evidence="6">The sequence shown here is derived from an EMBL/GenBank/DDBJ whole genome shotgun (WGS) entry which is preliminary data.</text>
</comment>